<dbReference type="SUPFAM" id="SSF46785">
    <property type="entry name" value="Winged helix' DNA-binding domain"/>
    <property type="match status" value="1"/>
</dbReference>
<dbReference type="PANTHER" id="PTHR33164">
    <property type="entry name" value="TRANSCRIPTIONAL REGULATOR, MARR FAMILY"/>
    <property type="match status" value="1"/>
</dbReference>
<dbReference type="PRINTS" id="PR00598">
    <property type="entry name" value="HTHMARR"/>
</dbReference>
<dbReference type="Gene3D" id="1.10.10.10">
    <property type="entry name" value="Winged helix-like DNA-binding domain superfamily/Winged helix DNA-binding domain"/>
    <property type="match status" value="1"/>
</dbReference>
<dbReference type="GO" id="GO:0006950">
    <property type="term" value="P:response to stress"/>
    <property type="evidence" value="ECO:0007669"/>
    <property type="project" value="TreeGrafter"/>
</dbReference>
<name>K6WDR0_9ACTN</name>
<protein>
    <submittedName>
        <fullName evidence="2">Putative MarR family transcriptional regulator</fullName>
    </submittedName>
</protein>
<accession>K6WDR0</accession>
<feature type="domain" description="HTH marR-type" evidence="1">
    <location>
        <begin position="23"/>
        <end position="167"/>
    </location>
</feature>
<dbReference type="PROSITE" id="PS50995">
    <property type="entry name" value="HTH_MARR_2"/>
    <property type="match status" value="1"/>
</dbReference>
<sequence>MAITLATTIVAVSVSGEVMSTVHEDSGRTLSDSEREVWRSFVNGGWALLAAVNAQLSTRGVTQADFRVLEVLADSRERSISELSDTVHIRVSTMSRQVGRLVDDGSLERVENHADGRQRFVRITDHGLEVFAGYARIRDDLICRLVIDPLTPEEFRTLGEAFRKISDRIADSAIESAD</sequence>
<evidence type="ECO:0000259" key="1">
    <source>
        <dbReference type="PROSITE" id="PS50995"/>
    </source>
</evidence>
<evidence type="ECO:0000313" key="2">
    <source>
        <dbReference type="EMBL" id="GAB91861.1"/>
    </source>
</evidence>
<dbReference type="InterPro" id="IPR036390">
    <property type="entry name" value="WH_DNA-bd_sf"/>
</dbReference>
<dbReference type="PANTHER" id="PTHR33164:SF43">
    <property type="entry name" value="HTH-TYPE TRANSCRIPTIONAL REPRESSOR YETL"/>
    <property type="match status" value="1"/>
</dbReference>
<dbReference type="EMBL" id="BAHC01000151">
    <property type="protein sequence ID" value="GAB91861.1"/>
    <property type="molecule type" value="Genomic_DNA"/>
</dbReference>
<dbReference type="STRING" id="1108045.GORHZ_151_00330"/>
<reference evidence="2 3" key="1">
    <citation type="submission" date="2012-08" db="EMBL/GenBank/DDBJ databases">
        <title>Whole genome shotgun sequence of Gordonia rhizosphera NBRC 16068.</title>
        <authorList>
            <person name="Takarada H."/>
            <person name="Isaki S."/>
            <person name="Hosoyama A."/>
            <person name="Tsuchikane K."/>
            <person name="Katsumata H."/>
            <person name="Baba S."/>
            <person name="Ohji S."/>
            <person name="Yamazaki S."/>
            <person name="Fujita N."/>
        </authorList>
    </citation>
    <scope>NUCLEOTIDE SEQUENCE [LARGE SCALE GENOMIC DNA]</scope>
    <source>
        <strain evidence="2 3">NBRC 16068</strain>
    </source>
</reference>
<proteinExistence type="predicted"/>
<dbReference type="InterPro" id="IPR036388">
    <property type="entry name" value="WH-like_DNA-bd_sf"/>
</dbReference>
<dbReference type="InterPro" id="IPR000835">
    <property type="entry name" value="HTH_MarR-typ"/>
</dbReference>
<dbReference type="InterPro" id="IPR039422">
    <property type="entry name" value="MarR/SlyA-like"/>
</dbReference>
<gene>
    <name evidence="2" type="ORF">GORHZ_151_00330</name>
</gene>
<evidence type="ECO:0000313" key="3">
    <source>
        <dbReference type="Proteomes" id="UP000008363"/>
    </source>
</evidence>
<dbReference type="eggNOG" id="COG1846">
    <property type="taxonomic scope" value="Bacteria"/>
</dbReference>
<dbReference type="AlphaFoldDB" id="K6WDR0"/>
<comment type="caution">
    <text evidence="2">The sequence shown here is derived from an EMBL/GenBank/DDBJ whole genome shotgun (WGS) entry which is preliminary data.</text>
</comment>
<dbReference type="Proteomes" id="UP000008363">
    <property type="component" value="Unassembled WGS sequence"/>
</dbReference>
<dbReference type="SMART" id="SM00347">
    <property type="entry name" value="HTH_MARR"/>
    <property type="match status" value="1"/>
</dbReference>
<dbReference type="GO" id="GO:0003700">
    <property type="term" value="F:DNA-binding transcription factor activity"/>
    <property type="evidence" value="ECO:0007669"/>
    <property type="project" value="InterPro"/>
</dbReference>
<keyword evidence="3" id="KW-1185">Reference proteome</keyword>
<dbReference type="Pfam" id="PF12802">
    <property type="entry name" value="MarR_2"/>
    <property type="match status" value="1"/>
</dbReference>
<organism evidence="2 3">
    <name type="scientific">Gordonia rhizosphera NBRC 16068</name>
    <dbReference type="NCBI Taxonomy" id="1108045"/>
    <lineage>
        <taxon>Bacteria</taxon>
        <taxon>Bacillati</taxon>
        <taxon>Actinomycetota</taxon>
        <taxon>Actinomycetes</taxon>
        <taxon>Mycobacteriales</taxon>
        <taxon>Gordoniaceae</taxon>
        <taxon>Gordonia</taxon>
    </lineage>
</organism>